<sequence length="271" mass="29718">MSTIEYSTRPKSLLALPDSRGRTFKDFQVFTNVVDGVTAYGAHRHPEHQIAWMSEGTMQIAAGGNVWHLHSEHLVWLPGTVLHDMTLLTEGCMIAAYARPDLRPAGPRWTQPRVLEVDALSAQLLRHLADRTIDDARRLMSQELLYDILAAAPERHDVLAVPRNAAASSVSARILADPADSRTLGEWAGELGVSSKTLMRAFVADTGITFGQWRTRARMYASLEMLARGEGVNDVAPQVGYRTSSGFIAAFRETFGTTPAKYGGKADAVSR</sequence>
<accession>A0A6G9CSY5</accession>
<dbReference type="GO" id="GO:0043565">
    <property type="term" value="F:sequence-specific DNA binding"/>
    <property type="evidence" value="ECO:0007669"/>
    <property type="project" value="InterPro"/>
</dbReference>
<keyword evidence="1" id="KW-0678">Repressor</keyword>
<dbReference type="PANTHER" id="PTHR11019">
    <property type="entry name" value="HTH-TYPE TRANSCRIPTIONAL REGULATOR NIMR"/>
    <property type="match status" value="1"/>
</dbReference>
<dbReference type="Gene3D" id="1.10.10.60">
    <property type="entry name" value="Homeodomain-like"/>
    <property type="match status" value="1"/>
</dbReference>
<dbReference type="GO" id="GO:0003700">
    <property type="term" value="F:DNA-binding transcription factor activity"/>
    <property type="evidence" value="ECO:0007669"/>
    <property type="project" value="InterPro"/>
</dbReference>
<dbReference type="InterPro" id="IPR003313">
    <property type="entry name" value="AraC-bd"/>
</dbReference>
<evidence type="ECO:0000256" key="1">
    <source>
        <dbReference type="ARBA" id="ARBA00022491"/>
    </source>
</evidence>
<dbReference type="Proteomes" id="UP000502345">
    <property type="component" value="Chromosome"/>
</dbReference>
<dbReference type="InterPro" id="IPR011051">
    <property type="entry name" value="RmlC_Cupin_sf"/>
</dbReference>
<dbReference type="FunFam" id="1.10.10.60:FF:000132">
    <property type="entry name" value="AraC family transcriptional regulator"/>
    <property type="match status" value="1"/>
</dbReference>
<organism evidence="8 9">
    <name type="scientific">Rhodococcus erythropolis</name>
    <name type="common">Arthrobacter picolinophilus</name>
    <dbReference type="NCBI Taxonomy" id="1833"/>
    <lineage>
        <taxon>Bacteria</taxon>
        <taxon>Bacillati</taxon>
        <taxon>Actinomycetota</taxon>
        <taxon>Actinomycetes</taxon>
        <taxon>Mycobacteriales</taxon>
        <taxon>Nocardiaceae</taxon>
        <taxon>Rhodococcus</taxon>
        <taxon>Rhodococcus erythropolis group</taxon>
    </lineage>
</organism>
<dbReference type="PRINTS" id="PR00032">
    <property type="entry name" value="HTHARAC"/>
</dbReference>
<dbReference type="Pfam" id="PF12833">
    <property type="entry name" value="HTH_18"/>
    <property type="match status" value="1"/>
</dbReference>
<dbReference type="Gene3D" id="2.60.120.10">
    <property type="entry name" value="Jelly Rolls"/>
    <property type="match status" value="1"/>
</dbReference>
<evidence type="ECO:0000313" key="8">
    <source>
        <dbReference type="EMBL" id="QIP39930.1"/>
    </source>
</evidence>
<keyword evidence="2" id="KW-0805">Transcription regulation</keyword>
<dbReference type="PANTHER" id="PTHR11019:SF199">
    <property type="entry name" value="HTH-TYPE TRANSCRIPTIONAL REGULATOR NIMR"/>
    <property type="match status" value="1"/>
</dbReference>
<dbReference type="SMART" id="SM00342">
    <property type="entry name" value="HTH_ARAC"/>
    <property type="match status" value="1"/>
</dbReference>
<evidence type="ECO:0000256" key="6">
    <source>
        <dbReference type="ARBA" id="ARBA00079449"/>
    </source>
</evidence>
<keyword evidence="4" id="KW-0804">Transcription</keyword>
<dbReference type="PROSITE" id="PS01124">
    <property type="entry name" value="HTH_ARAC_FAMILY_2"/>
    <property type="match status" value="1"/>
</dbReference>
<dbReference type="InterPro" id="IPR009057">
    <property type="entry name" value="Homeodomain-like_sf"/>
</dbReference>
<dbReference type="EMBL" id="CP050124">
    <property type="protein sequence ID" value="QIP39930.1"/>
    <property type="molecule type" value="Genomic_DNA"/>
</dbReference>
<proteinExistence type="predicted"/>
<name>A0A6G9CSY5_RHOER</name>
<dbReference type="InterPro" id="IPR018060">
    <property type="entry name" value="HTH_AraC"/>
</dbReference>
<evidence type="ECO:0000256" key="2">
    <source>
        <dbReference type="ARBA" id="ARBA00023015"/>
    </source>
</evidence>
<dbReference type="Pfam" id="PF02311">
    <property type="entry name" value="AraC_binding"/>
    <property type="match status" value="1"/>
</dbReference>
<dbReference type="RefSeq" id="WP_166502166.1">
    <property type="nucleotide sequence ID" value="NZ_CP050124.1"/>
</dbReference>
<dbReference type="InterPro" id="IPR020449">
    <property type="entry name" value="Tscrpt_reg_AraC-type_HTH"/>
</dbReference>
<evidence type="ECO:0000313" key="9">
    <source>
        <dbReference type="Proteomes" id="UP000502345"/>
    </source>
</evidence>
<feature type="domain" description="HTH araC/xylS-type" evidence="7">
    <location>
        <begin position="168"/>
        <end position="265"/>
    </location>
</feature>
<evidence type="ECO:0000256" key="5">
    <source>
        <dbReference type="ARBA" id="ARBA00074140"/>
    </source>
</evidence>
<reference evidence="8 9" key="1">
    <citation type="submission" date="2020-03" db="EMBL/GenBank/DDBJ databases">
        <title>Screen low temperature-resistant strains for efficient degradation of petroleum hydrocarbons under the low temperature.</title>
        <authorList>
            <person name="Wang Y."/>
            <person name="Chen J."/>
        </authorList>
    </citation>
    <scope>NUCLEOTIDE SEQUENCE [LARGE SCALE GENOMIC DNA]</scope>
    <source>
        <strain evidence="8 9">KB1</strain>
    </source>
</reference>
<dbReference type="SUPFAM" id="SSF51182">
    <property type="entry name" value="RmlC-like cupins"/>
    <property type="match status" value="1"/>
</dbReference>
<evidence type="ECO:0000259" key="7">
    <source>
        <dbReference type="PROSITE" id="PS01124"/>
    </source>
</evidence>
<dbReference type="SUPFAM" id="SSF46689">
    <property type="entry name" value="Homeodomain-like"/>
    <property type="match status" value="1"/>
</dbReference>
<protein>
    <recommendedName>
        <fullName evidence="5">HTH-type transcriptional regulator RipA</fullName>
    </recommendedName>
    <alternativeName>
        <fullName evidence="6">Repressor of iron proteins A</fullName>
    </alternativeName>
</protein>
<evidence type="ECO:0000256" key="4">
    <source>
        <dbReference type="ARBA" id="ARBA00023163"/>
    </source>
</evidence>
<evidence type="ECO:0000256" key="3">
    <source>
        <dbReference type="ARBA" id="ARBA00023125"/>
    </source>
</evidence>
<gene>
    <name evidence="8" type="ORF">G9444_2686</name>
</gene>
<dbReference type="InterPro" id="IPR014710">
    <property type="entry name" value="RmlC-like_jellyroll"/>
</dbReference>
<dbReference type="AlphaFoldDB" id="A0A6G9CSY5"/>
<keyword evidence="3" id="KW-0238">DNA-binding</keyword>